<reference evidence="2 3" key="1">
    <citation type="journal article" date="2012" name="New Phytol.">
        <title>Insight into trade-off between wood decay and parasitism from the genome of a fungal forest pathogen.</title>
        <authorList>
            <person name="Olson A."/>
            <person name="Aerts A."/>
            <person name="Asiegbu F."/>
            <person name="Belbahri L."/>
            <person name="Bouzid O."/>
            <person name="Broberg A."/>
            <person name="Canback B."/>
            <person name="Coutinho P.M."/>
            <person name="Cullen D."/>
            <person name="Dalman K."/>
            <person name="Deflorio G."/>
            <person name="van Diepen L.T."/>
            <person name="Dunand C."/>
            <person name="Duplessis S."/>
            <person name="Durling M."/>
            <person name="Gonthier P."/>
            <person name="Grimwood J."/>
            <person name="Fossdal C.G."/>
            <person name="Hansson D."/>
            <person name="Henrissat B."/>
            <person name="Hietala A."/>
            <person name="Himmelstrand K."/>
            <person name="Hoffmeister D."/>
            <person name="Hogberg N."/>
            <person name="James T.Y."/>
            <person name="Karlsson M."/>
            <person name="Kohler A."/>
            <person name="Kues U."/>
            <person name="Lee Y.H."/>
            <person name="Lin Y.C."/>
            <person name="Lind M."/>
            <person name="Lindquist E."/>
            <person name="Lombard V."/>
            <person name="Lucas S."/>
            <person name="Lunden K."/>
            <person name="Morin E."/>
            <person name="Murat C."/>
            <person name="Park J."/>
            <person name="Raffaello T."/>
            <person name="Rouze P."/>
            <person name="Salamov A."/>
            <person name="Schmutz J."/>
            <person name="Solheim H."/>
            <person name="Stahlberg J."/>
            <person name="Velez H."/>
            <person name="de Vries R.P."/>
            <person name="Wiebenga A."/>
            <person name="Woodward S."/>
            <person name="Yakovlev I."/>
            <person name="Garbelotto M."/>
            <person name="Martin F."/>
            <person name="Grigoriev I.V."/>
            <person name="Stenlid J."/>
        </authorList>
    </citation>
    <scope>NUCLEOTIDE SEQUENCE [LARGE SCALE GENOMIC DNA]</scope>
    <source>
        <strain evidence="2 3">TC 32-1</strain>
    </source>
</reference>
<dbReference type="eggNOG" id="ENOG502T29H">
    <property type="taxonomic scope" value="Eukaryota"/>
</dbReference>
<dbReference type="InParanoid" id="W4KBJ0"/>
<evidence type="ECO:0000256" key="1">
    <source>
        <dbReference type="SAM" id="MobiDB-lite"/>
    </source>
</evidence>
<proteinExistence type="predicted"/>
<dbReference type="AlphaFoldDB" id="W4KBJ0"/>
<feature type="region of interest" description="Disordered" evidence="1">
    <location>
        <begin position="1"/>
        <end position="25"/>
    </location>
</feature>
<dbReference type="RefSeq" id="XP_009544790.1">
    <property type="nucleotide sequence ID" value="XM_009546495.1"/>
</dbReference>
<evidence type="ECO:0000313" key="3">
    <source>
        <dbReference type="Proteomes" id="UP000030671"/>
    </source>
</evidence>
<sequence length="96" mass="10557">MSCSSGKLSTSQQLPALPPTPLQQEDGIFMSTLPCATQQPPISLAQHNIKVRDFAYESVLPPIPPIPRLRSVQAGPRPLKRLKRSHGPDMDDDDPF</sequence>
<protein>
    <submittedName>
        <fullName evidence="2">Uncharacterized protein</fullName>
    </submittedName>
</protein>
<organism evidence="2 3">
    <name type="scientific">Heterobasidion irregulare (strain TC 32-1)</name>
    <dbReference type="NCBI Taxonomy" id="747525"/>
    <lineage>
        <taxon>Eukaryota</taxon>
        <taxon>Fungi</taxon>
        <taxon>Dikarya</taxon>
        <taxon>Basidiomycota</taxon>
        <taxon>Agaricomycotina</taxon>
        <taxon>Agaricomycetes</taxon>
        <taxon>Russulales</taxon>
        <taxon>Bondarzewiaceae</taxon>
        <taxon>Heterobasidion</taxon>
        <taxon>Heterobasidion annosum species complex</taxon>
    </lineage>
</organism>
<feature type="non-terminal residue" evidence="2">
    <location>
        <position position="96"/>
    </location>
</feature>
<dbReference type="EMBL" id="KI925457">
    <property type="protein sequence ID" value="ETW82426.1"/>
    <property type="molecule type" value="Genomic_DNA"/>
</dbReference>
<feature type="region of interest" description="Disordered" evidence="1">
    <location>
        <begin position="60"/>
        <end position="96"/>
    </location>
</feature>
<dbReference type="GeneID" id="20672724"/>
<feature type="compositionally biased region" description="Polar residues" evidence="1">
    <location>
        <begin position="1"/>
        <end position="11"/>
    </location>
</feature>
<dbReference type="KEGG" id="hir:HETIRDRAFT_408790"/>
<accession>W4KBJ0</accession>
<dbReference type="Proteomes" id="UP000030671">
    <property type="component" value="Unassembled WGS sequence"/>
</dbReference>
<gene>
    <name evidence="2" type="ORF">HETIRDRAFT_408790</name>
</gene>
<name>W4KBJ0_HETIT</name>
<evidence type="ECO:0000313" key="2">
    <source>
        <dbReference type="EMBL" id="ETW82426.1"/>
    </source>
</evidence>
<keyword evidence="3" id="KW-1185">Reference proteome</keyword>
<dbReference type="HOGENOM" id="CLU_2365241_0_0_1"/>